<dbReference type="Pfam" id="PF00294">
    <property type="entry name" value="PfkB"/>
    <property type="match status" value="1"/>
</dbReference>
<evidence type="ECO:0000259" key="5">
    <source>
        <dbReference type="Pfam" id="PF00294"/>
    </source>
</evidence>
<dbReference type="SUPFAM" id="SSF53613">
    <property type="entry name" value="Ribokinase-like"/>
    <property type="match status" value="1"/>
</dbReference>
<dbReference type="InterPro" id="IPR002139">
    <property type="entry name" value="Ribo/fructo_kinase"/>
</dbReference>
<dbReference type="PRINTS" id="PR00990">
    <property type="entry name" value="RIBOKINASE"/>
</dbReference>
<evidence type="ECO:0000256" key="3">
    <source>
        <dbReference type="ARBA" id="ARBA00022777"/>
    </source>
</evidence>
<accession>A0A371NC57</accession>
<dbReference type="GO" id="GO:0016301">
    <property type="term" value="F:kinase activity"/>
    <property type="evidence" value="ECO:0007669"/>
    <property type="project" value="UniProtKB-KW"/>
</dbReference>
<dbReference type="InterPro" id="IPR002173">
    <property type="entry name" value="Carboh/pur_kinase_PfkB_CS"/>
</dbReference>
<dbReference type="Proteomes" id="UP000256864">
    <property type="component" value="Unassembled WGS sequence"/>
</dbReference>
<dbReference type="GO" id="GO:0006796">
    <property type="term" value="P:phosphate-containing compound metabolic process"/>
    <property type="evidence" value="ECO:0007669"/>
    <property type="project" value="UniProtKB-ARBA"/>
</dbReference>
<evidence type="ECO:0000313" key="7">
    <source>
        <dbReference type="Proteomes" id="UP000256864"/>
    </source>
</evidence>
<dbReference type="AlphaFoldDB" id="A0A371NC57"/>
<feature type="domain" description="Carbohydrate kinase PfkB" evidence="5">
    <location>
        <begin position="3"/>
        <end position="277"/>
    </location>
</feature>
<dbReference type="PROSITE" id="PS00584">
    <property type="entry name" value="PFKB_KINASES_2"/>
    <property type="match status" value="1"/>
</dbReference>
<dbReference type="CDD" id="cd01942">
    <property type="entry name" value="ribokinase_group_A"/>
    <property type="match status" value="1"/>
</dbReference>
<evidence type="ECO:0000256" key="4">
    <source>
        <dbReference type="RuleBase" id="RU003704"/>
    </source>
</evidence>
<dbReference type="InterPro" id="IPR029056">
    <property type="entry name" value="Ribokinase-like"/>
</dbReference>
<dbReference type="InterPro" id="IPR011611">
    <property type="entry name" value="PfkB_dom"/>
</dbReference>
<comment type="similarity">
    <text evidence="1 4">Belongs to the carbohydrate kinase PfkB family.</text>
</comment>
<evidence type="ECO:0000256" key="1">
    <source>
        <dbReference type="ARBA" id="ARBA00010688"/>
    </source>
</evidence>
<organism evidence="6 7">
    <name type="scientific">Methanothermobacter defluvii</name>
    <dbReference type="NCBI Taxonomy" id="49339"/>
    <lineage>
        <taxon>Archaea</taxon>
        <taxon>Methanobacteriati</taxon>
        <taxon>Methanobacteriota</taxon>
        <taxon>Methanomada group</taxon>
        <taxon>Methanobacteria</taxon>
        <taxon>Methanobacteriales</taxon>
        <taxon>Methanobacteriaceae</taxon>
        <taxon>Methanothermobacter</taxon>
    </lineage>
</organism>
<name>A0A371NC57_9EURY</name>
<keyword evidence="3 4" id="KW-0418">Kinase</keyword>
<sequence>MMRVVSVGTCNMDFIFRVQDFVEPDSEMYIDDIHILPGGSALNFAVWISALGFSSGIVAATGGDMYGEIIRARLESEGVSTGCLSVVEKPTGMAFISVDGSGRRSIYSYMGANAELEIGTPEGRCIRAADAVHLSGCYVEVAQRVAEIRKIYFSPGRLLAGYGLDVLEPVLRKTEVLFLNDDELEILTGSRKSGISRLLGVGVDNVVVTHGPGGASFFSADHSLEMKVEDAGAIDTTGAGDAFAAGFMSEWLREYEPLECLRGGHRAALKVISRFGAF</sequence>
<keyword evidence="7" id="KW-1185">Reference proteome</keyword>
<dbReference type="PANTHER" id="PTHR10584:SF166">
    <property type="entry name" value="RIBOKINASE"/>
    <property type="match status" value="1"/>
</dbReference>
<reference evidence="6 7" key="1">
    <citation type="submission" date="2018-07" db="EMBL/GenBank/DDBJ databases">
        <title>Genomic Encyclopedia of Type Strains, Phase IV (KMG-IV): sequencing the most valuable type-strain genomes for metagenomic binning, comparative biology and taxonomic classification.</title>
        <authorList>
            <person name="Goeker M."/>
        </authorList>
    </citation>
    <scope>NUCLEOTIDE SEQUENCE [LARGE SCALE GENOMIC DNA]</scope>
    <source>
        <strain evidence="6 7">DSM 7466</strain>
    </source>
</reference>
<dbReference type="PANTHER" id="PTHR10584">
    <property type="entry name" value="SUGAR KINASE"/>
    <property type="match status" value="1"/>
</dbReference>
<evidence type="ECO:0000256" key="2">
    <source>
        <dbReference type="ARBA" id="ARBA00022679"/>
    </source>
</evidence>
<proteinExistence type="inferred from homology"/>
<evidence type="ECO:0000313" key="6">
    <source>
        <dbReference type="EMBL" id="REE24656.1"/>
    </source>
</evidence>
<gene>
    <name evidence="6" type="ORF">C7452_1764</name>
</gene>
<dbReference type="EMBL" id="QREL01000004">
    <property type="protein sequence ID" value="REE24656.1"/>
    <property type="molecule type" value="Genomic_DNA"/>
</dbReference>
<dbReference type="Gene3D" id="3.40.1190.20">
    <property type="match status" value="1"/>
</dbReference>
<keyword evidence="2 4" id="KW-0808">Transferase</keyword>
<comment type="caution">
    <text evidence="6">The sequence shown here is derived from an EMBL/GenBank/DDBJ whole genome shotgun (WGS) entry which is preliminary data.</text>
</comment>
<protein>
    <submittedName>
        <fullName evidence="6">Ribokinase</fullName>
    </submittedName>
</protein>
<dbReference type="PROSITE" id="PS00583">
    <property type="entry name" value="PFKB_KINASES_1"/>
    <property type="match status" value="1"/>
</dbReference>